<gene>
    <name evidence="5" type="ORF">QBC37DRAFT_374529</name>
</gene>
<proteinExistence type="inferred from homology"/>
<evidence type="ECO:0000256" key="2">
    <source>
        <dbReference type="ARBA" id="ARBA00010849"/>
    </source>
</evidence>
<evidence type="ECO:0000256" key="1">
    <source>
        <dbReference type="ARBA" id="ARBA00004123"/>
    </source>
</evidence>
<dbReference type="CDD" id="cd22965">
    <property type="entry name" value="DD_DPY30_SDC1"/>
    <property type="match status" value="1"/>
</dbReference>
<evidence type="ECO:0000256" key="3">
    <source>
        <dbReference type="ARBA" id="ARBA00023242"/>
    </source>
</evidence>
<reference evidence="5" key="2">
    <citation type="submission" date="2023-05" db="EMBL/GenBank/DDBJ databases">
        <authorList>
            <consortium name="Lawrence Berkeley National Laboratory"/>
            <person name="Steindorff A."/>
            <person name="Hensen N."/>
            <person name="Bonometti L."/>
            <person name="Westerberg I."/>
            <person name="Brannstrom I.O."/>
            <person name="Guillou S."/>
            <person name="Cros-Aarteil S."/>
            <person name="Calhoun S."/>
            <person name="Haridas S."/>
            <person name="Kuo A."/>
            <person name="Mondo S."/>
            <person name="Pangilinan J."/>
            <person name="Riley R."/>
            <person name="Labutti K."/>
            <person name="Andreopoulos B."/>
            <person name="Lipzen A."/>
            <person name="Chen C."/>
            <person name="Yanf M."/>
            <person name="Daum C."/>
            <person name="Ng V."/>
            <person name="Clum A."/>
            <person name="Ohm R."/>
            <person name="Martin F."/>
            <person name="Silar P."/>
            <person name="Natvig D."/>
            <person name="Lalanne C."/>
            <person name="Gautier V."/>
            <person name="Ament-Velasquez S.L."/>
            <person name="Kruys A."/>
            <person name="Hutchinson M.I."/>
            <person name="Powell A.J."/>
            <person name="Barry K."/>
            <person name="Miller A.N."/>
            <person name="Grigoriev I.V."/>
            <person name="Debuchy R."/>
            <person name="Gladieux P."/>
            <person name="Thoren M.H."/>
            <person name="Johannesson H."/>
        </authorList>
    </citation>
    <scope>NUCLEOTIDE SEQUENCE</scope>
    <source>
        <strain evidence="5">PSN293</strain>
    </source>
</reference>
<dbReference type="Gene3D" id="1.20.890.10">
    <property type="entry name" value="cAMP-dependent protein kinase regulatory subunit, dimerization-anchoring domain"/>
    <property type="match status" value="1"/>
</dbReference>
<dbReference type="Proteomes" id="UP001301769">
    <property type="component" value="Unassembled WGS sequence"/>
</dbReference>
<dbReference type="Pfam" id="PF05186">
    <property type="entry name" value="Dpy-30"/>
    <property type="match status" value="1"/>
</dbReference>
<evidence type="ECO:0000313" key="6">
    <source>
        <dbReference type="Proteomes" id="UP001301769"/>
    </source>
</evidence>
<dbReference type="GO" id="GO:0005634">
    <property type="term" value="C:nucleus"/>
    <property type="evidence" value="ECO:0007669"/>
    <property type="project" value="UniProtKB-SubCell"/>
</dbReference>
<feature type="compositionally biased region" description="Low complexity" evidence="4">
    <location>
        <begin position="78"/>
        <end position="111"/>
    </location>
</feature>
<sequence length="201" mass="20342">MSEPTHPPPTEAVNAELLDKDATTKSTEAQGVPATEADIPVNGETSLTTEGVESGALTDSEPKDTHMSDVPASEQPESAALSGLTAGAATASSANAANSSSNAPSPTPALARVGGAGLEGDRTTSRAASANPETGPSFTMPSEAPAHGAPVRQYINQKVTSVLMQGMKLIAKEQPSDPLRVLGEFLLQRSKELEGPAAAAS</sequence>
<accession>A0AAN7B7J0</accession>
<organism evidence="5 6">
    <name type="scientific">Rhypophila decipiens</name>
    <dbReference type="NCBI Taxonomy" id="261697"/>
    <lineage>
        <taxon>Eukaryota</taxon>
        <taxon>Fungi</taxon>
        <taxon>Dikarya</taxon>
        <taxon>Ascomycota</taxon>
        <taxon>Pezizomycotina</taxon>
        <taxon>Sordariomycetes</taxon>
        <taxon>Sordariomycetidae</taxon>
        <taxon>Sordariales</taxon>
        <taxon>Naviculisporaceae</taxon>
        <taxon>Rhypophila</taxon>
    </lineage>
</organism>
<comment type="subcellular location">
    <subcellularLocation>
        <location evidence="1">Nucleus</location>
    </subcellularLocation>
</comment>
<keyword evidence="3" id="KW-0539">Nucleus</keyword>
<feature type="compositionally biased region" description="Pro residues" evidence="4">
    <location>
        <begin position="1"/>
        <end position="10"/>
    </location>
</feature>
<comment type="similarity">
    <text evidence="2">Belongs to the dpy-30 family.</text>
</comment>
<feature type="compositionally biased region" description="Polar residues" evidence="4">
    <location>
        <begin position="125"/>
        <end position="140"/>
    </location>
</feature>
<reference evidence="5" key="1">
    <citation type="journal article" date="2023" name="Mol. Phylogenet. Evol.">
        <title>Genome-scale phylogeny and comparative genomics of the fungal order Sordariales.</title>
        <authorList>
            <person name="Hensen N."/>
            <person name="Bonometti L."/>
            <person name="Westerberg I."/>
            <person name="Brannstrom I.O."/>
            <person name="Guillou S."/>
            <person name="Cros-Aarteil S."/>
            <person name="Calhoun S."/>
            <person name="Haridas S."/>
            <person name="Kuo A."/>
            <person name="Mondo S."/>
            <person name="Pangilinan J."/>
            <person name="Riley R."/>
            <person name="LaButti K."/>
            <person name="Andreopoulos B."/>
            <person name="Lipzen A."/>
            <person name="Chen C."/>
            <person name="Yan M."/>
            <person name="Daum C."/>
            <person name="Ng V."/>
            <person name="Clum A."/>
            <person name="Steindorff A."/>
            <person name="Ohm R.A."/>
            <person name="Martin F."/>
            <person name="Silar P."/>
            <person name="Natvig D.O."/>
            <person name="Lalanne C."/>
            <person name="Gautier V."/>
            <person name="Ament-Velasquez S.L."/>
            <person name="Kruys A."/>
            <person name="Hutchinson M.I."/>
            <person name="Powell A.J."/>
            <person name="Barry K."/>
            <person name="Miller A.N."/>
            <person name="Grigoriev I.V."/>
            <person name="Debuchy R."/>
            <person name="Gladieux P."/>
            <person name="Hiltunen Thoren M."/>
            <person name="Johannesson H."/>
        </authorList>
    </citation>
    <scope>NUCLEOTIDE SEQUENCE</scope>
    <source>
        <strain evidence="5">PSN293</strain>
    </source>
</reference>
<dbReference type="AlphaFoldDB" id="A0AAN7B7J0"/>
<evidence type="ECO:0000313" key="5">
    <source>
        <dbReference type="EMBL" id="KAK4212977.1"/>
    </source>
</evidence>
<keyword evidence="6" id="KW-1185">Reference proteome</keyword>
<protein>
    <submittedName>
        <fullName evidence="5">Uncharacterized protein</fullName>
    </submittedName>
</protein>
<dbReference type="EMBL" id="MU858117">
    <property type="protein sequence ID" value="KAK4212977.1"/>
    <property type="molecule type" value="Genomic_DNA"/>
</dbReference>
<dbReference type="InterPro" id="IPR049629">
    <property type="entry name" value="DPY30_SDC1_DD"/>
</dbReference>
<name>A0AAN7B7J0_9PEZI</name>
<dbReference type="InterPro" id="IPR007858">
    <property type="entry name" value="Dpy-30_motif"/>
</dbReference>
<comment type="caution">
    <text evidence="5">The sequence shown here is derived from an EMBL/GenBank/DDBJ whole genome shotgun (WGS) entry which is preliminary data.</text>
</comment>
<feature type="region of interest" description="Disordered" evidence="4">
    <location>
        <begin position="1"/>
        <end position="151"/>
    </location>
</feature>
<evidence type="ECO:0000256" key="4">
    <source>
        <dbReference type="SAM" id="MobiDB-lite"/>
    </source>
</evidence>